<protein>
    <submittedName>
        <fullName evidence="1">Uncharacterized protein</fullName>
    </submittedName>
</protein>
<organism evidence="1 2">
    <name type="scientific">Nematostella vectensis</name>
    <name type="common">Starlet sea anemone</name>
    <dbReference type="NCBI Taxonomy" id="45351"/>
    <lineage>
        <taxon>Eukaryota</taxon>
        <taxon>Metazoa</taxon>
        <taxon>Cnidaria</taxon>
        <taxon>Anthozoa</taxon>
        <taxon>Hexacorallia</taxon>
        <taxon>Actiniaria</taxon>
        <taxon>Edwardsiidae</taxon>
        <taxon>Nematostella</taxon>
    </lineage>
</organism>
<dbReference type="Proteomes" id="UP000001593">
    <property type="component" value="Unassembled WGS sequence"/>
</dbReference>
<accession>A7SY34</accession>
<dbReference type="PhylomeDB" id="A7SY34"/>
<gene>
    <name evidence="1" type="ORF">NEMVEDRAFT_v1g137476</name>
</gene>
<dbReference type="HOGENOM" id="CLU_2985008_0_0_1"/>
<dbReference type="AlphaFoldDB" id="A7SY34"/>
<feature type="non-terminal residue" evidence="1">
    <location>
        <position position="1"/>
    </location>
</feature>
<sequence length="58" mass="6846">VASHLMNHLEANGLLSPLKHSFRERYFCDTQMLLTYNDLAITMDRKQQTYLILLDFSK</sequence>
<proteinExistence type="predicted"/>
<dbReference type="EMBL" id="DS469907">
    <property type="protein sequence ID" value="EDO31383.1"/>
    <property type="molecule type" value="Genomic_DNA"/>
</dbReference>
<name>A7SY34_NEMVE</name>
<feature type="non-terminal residue" evidence="1">
    <location>
        <position position="58"/>
    </location>
</feature>
<dbReference type="InParanoid" id="A7SY34"/>
<reference evidence="1 2" key="1">
    <citation type="journal article" date="2007" name="Science">
        <title>Sea anemone genome reveals ancestral eumetazoan gene repertoire and genomic organization.</title>
        <authorList>
            <person name="Putnam N.H."/>
            <person name="Srivastava M."/>
            <person name="Hellsten U."/>
            <person name="Dirks B."/>
            <person name="Chapman J."/>
            <person name="Salamov A."/>
            <person name="Terry A."/>
            <person name="Shapiro H."/>
            <person name="Lindquist E."/>
            <person name="Kapitonov V.V."/>
            <person name="Jurka J."/>
            <person name="Genikhovich G."/>
            <person name="Grigoriev I.V."/>
            <person name="Lucas S.M."/>
            <person name="Steele R.E."/>
            <person name="Finnerty J.R."/>
            <person name="Technau U."/>
            <person name="Martindale M.Q."/>
            <person name="Rokhsar D.S."/>
        </authorList>
    </citation>
    <scope>NUCLEOTIDE SEQUENCE [LARGE SCALE GENOMIC DNA]</scope>
    <source>
        <strain evidence="2">CH2 X CH6</strain>
    </source>
</reference>
<evidence type="ECO:0000313" key="1">
    <source>
        <dbReference type="EMBL" id="EDO31383.1"/>
    </source>
</evidence>
<keyword evidence="2" id="KW-1185">Reference proteome</keyword>
<evidence type="ECO:0000313" key="2">
    <source>
        <dbReference type="Proteomes" id="UP000001593"/>
    </source>
</evidence>